<evidence type="ECO:0000256" key="8">
    <source>
        <dbReference type="PIRNR" id="PIRNR004553"/>
    </source>
</evidence>
<evidence type="ECO:0000256" key="4">
    <source>
        <dbReference type="ARBA" id="ARBA00013682"/>
    </source>
</evidence>
<dbReference type="Proteomes" id="UP001150830">
    <property type="component" value="Unassembled WGS sequence"/>
</dbReference>
<gene>
    <name evidence="9" type="primary">rsmD</name>
    <name evidence="9" type="ORF">OUO13_10715</name>
</gene>
<sequence length="193" mass="22058">MSKLPSQQLRIIGGQWRSRRLRFPDIDGLRPTLDRVRETLFNWLQFDVEGARVLDTFAGSGALGIEALSRGAREVVFLEKHPKAALQLRENLQTLQARNAQVWAGDALHWLAQHPQPWDLVFLDPPFNCGLLQPAIDQLTLLPGAVVYMEHETALTLVIPANWYERKNKTTKEFCFRLFEVQETKVPGTDTEK</sequence>
<dbReference type="EC" id="2.1.1.171" evidence="3 8"/>
<comment type="similarity">
    <text evidence="2 8">Belongs to the methyltransferase superfamily. RsmD family.</text>
</comment>
<evidence type="ECO:0000313" key="10">
    <source>
        <dbReference type="Proteomes" id="UP001150830"/>
    </source>
</evidence>
<proteinExistence type="inferred from homology"/>
<comment type="catalytic activity">
    <reaction evidence="7 8">
        <text>guanosine(966) in 16S rRNA + S-adenosyl-L-methionine = N(2)-methylguanosine(966) in 16S rRNA + S-adenosyl-L-homocysteine + H(+)</text>
        <dbReference type="Rhea" id="RHEA:23548"/>
        <dbReference type="Rhea" id="RHEA-COMP:10211"/>
        <dbReference type="Rhea" id="RHEA-COMP:10212"/>
        <dbReference type="ChEBI" id="CHEBI:15378"/>
        <dbReference type="ChEBI" id="CHEBI:57856"/>
        <dbReference type="ChEBI" id="CHEBI:59789"/>
        <dbReference type="ChEBI" id="CHEBI:74269"/>
        <dbReference type="ChEBI" id="CHEBI:74481"/>
        <dbReference type="EC" id="2.1.1.171"/>
    </reaction>
</comment>
<dbReference type="PIRSF" id="PIRSF004553">
    <property type="entry name" value="CHP00095"/>
    <property type="match status" value="1"/>
</dbReference>
<accession>A0A9X3ISA1</accession>
<dbReference type="EMBL" id="JAPNOA010000028">
    <property type="protein sequence ID" value="MCY0965661.1"/>
    <property type="molecule type" value="Genomic_DNA"/>
</dbReference>
<organism evidence="9 10">
    <name type="scientific">Parathalassolituus penaei</name>
    <dbReference type="NCBI Taxonomy" id="2997323"/>
    <lineage>
        <taxon>Bacteria</taxon>
        <taxon>Pseudomonadati</taxon>
        <taxon>Pseudomonadota</taxon>
        <taxon>Gammaproteobacteria</taxon>
        <taxon>Oceanospirillales</taxon>
        <taxon>Oceanospirillaceae</taxon>
        <taxon>Parathalassolituus</taxon>
    </lineage>
</organism>
<protein>
    <recommendedName>
        <fullName evidence="4 8">Ribosomal RNA small subunit methyltransferase D</fullName>
        <ecNumber evidence="3 8">2.1.1.171</ecNumber>
    </recommendedName>
</protein>
<dbReference type="InterPro" id="IPR004398">
    <property type="entry name" value="RNA_MeTrfase_RsmD"/>
</dbReference>
<dbReference type="Gene3D" id="3.40.50.150">
    <property type="entry name" value="Vaccinia Virus protein VP39"/>
    <property type="match status" value="1"/>
</dbReference>
<dbReference type="PROSITE" id="PS00092">
    <property type="entry name" value="N6_MTASE"/>
    <property type="match status" value="1"/>
</dbReference>
<keyword evidence="8" id="KW-0949">S-adenosyl-L-methionine</keyword>
<evidence type="ECO:0000256" key="2">
    <source>
        <dbReference type="ARBA" id="ARBA00005269"/>
    </source>
</evidence>
<dbReference type="PANTHER" id="PTHR43542">
    <property type="entry name" value="METHYLTRANSFERASE"/>
    <property type="match status" value="1"/>
</dbReference>
<name>A0A9X3ISA1_9GAMM</name>
<comment type="caution">
    <text evidence="9">The sequence shown here is derived from an EMBL/GenBank/DDBJ whole genome shotgun (WGS) entry which is preliminary data.</text>
</comment>
<keyword evidence="6 8" id="KW-0808">Transferase</keyword>
<evidence type="ECO:0000256" key="5">
    <source>
        <dbReference type="ARBA" id="ARBA00022603"/>
    </source>
</evidence>
<evidence type="ECO:0000256" key="3">
    <source>
        <dbReference type="ARBA" id="ARBA00012141"/>
    </source>
</evidence>
<evidence type="ECO:0000256" key="7">
    <source>
        <dbReference type="ARBA" id="ARBA00048326"/>
    </source>
</evidence>
<keyword evidence="10" id="KW-1185">Reference proteome</keyword>
<keyword evidence="5 8" id="KW-0489">Methyltransferase</keyword>
<dbReference type="RefSeq" id="WP_283173875.1">
    <property type="nucleotide sequence ID" value="NZ_JAPNOA010000028.1"/>
</dbReference>
<dbReference type="GO" id="GO:0003676">
    <property type="term" value="F:nucleic acid binding"/>
    <property type="evidence" value="ECO:0007669"/>
    <property type="project" value="InterPro"/>
</dbReference>
<evidence type="ECO:0000256" key="6">
    <source>
        <dbReference type="ARBA" id="ARBA00022679"/>
    </source>
</evidence>
<dbReference type="AlphaFoldDB" id="A0A9X3ISA1"/>
<dbReference type="InterPro" id="IPR002052">
    <property type="entry name" value="DNA_methylase_N6_adenine_CS"/>
</dbReference>
<reference evidence="9" key="1">
    <citation type="submission" date="2022-11" db="EMBL/GenBank/DDBJ databases">
        <title>Parathalassolutuus dongxingensis gen. nov., sp. nov., a novel member of family Oceanospirillaceae isolated from a coastal shrimp pond in Guangxi, China.</title>
        <authorList>
            <person name="Chen H."/>
        </authorList>
    </citation>
    <scope>NUCLEOTIDE SEQUENCE</scope>
    <source>
        <strain evidence="9">G-43</strain>
    </source>
</reference>
<keyword evidence="8" id="KW-0698">rRNA processing</keyword>
<evidence type="ECO:0000256" key="1">
    <source>
        <dbReference type="ARBA" id="ARBA00002649"/>
    </source>
</evidence>
<dbReference type="Pfam" id="PF03602">
    <property type="entry name" value="Cons_hypoth95"/>
    <property type="match status" value="1"/>
</dbReference>
<dbReference type="GO" id="GO:0052913">
    <property type="term" value="F:16S rRNA (guanine(966)-N(2))-methyltransferase activity"/>
    <property type="evidence" value="ECO:0007669"/>
    <property type="project" value="UniProtKB-EC"/>
</dbReference>
<evidence type="ECO:0000313" key="9">
    <source>
        <dbReference type="EMBL" id="MCY0965661.1"/>
    </source>
</evidence>
<dbReference type="CDD" id="cd02440">
    <property type="entry name" value="AdoMet_MTases"/>
    <property type="match status" value="1"/>
</dbReference>
<dbReference type="SUPFAM" id="SSF53335">
    <property type="entry name" value="S-adenosyl-L-methionine-dependent methyltransferases"/>
    <property type="match status" value="1"/>
</dbReference>
<dbReference type="InterPro" id="IPR029063">
    <property type="entry name" value="SAM-dependent_MTases_sf"/>
</dbReference>
<comment type="function">
    <text evidence="1 8">Specifically methylates the guanine in position 966 of 16S rRNA in the assembled 30S particle.</text>
</comment>
<dbReference type="NCBIfam" id="TIGR00095">
    <property type="entry name" value="16S rRNA (guanine(966)-N(2))-methyltransferase RsmD"/>
    <property type="match status" value="1"/>
</dbReference>
<dbReference type="PANTHER" id="PTHR43542:SF1">
    <property type="entry name" value="METHYLTRANSFERASE"/>
    <property type="match status" value="1"/>
</dbReference>